<keyword evidence="1" id="KW-1133">Transmembrane helix</keyword>
<feature type="transmembrane region" description="Helical" evidence="1">
    <location>
        <begin position="350"/>
        <end position="368"/>
    </location>
</feature>
<evidence type="ECO:0000256" key="1">
    <source>
        <dbReference type="SAM" id="Phobius"/>
    </source>
</evidence>
<organism evidence="2 3">
    <name type="scientific">[Mycoplasma] falconis</name>
    <dbReference type="NCBI Taxonomy" id="92403"/>
    <lineage>
        <taxon>Bacteria</taxon>
        <taxon>Bacillati</taxon>
        <taxon>Mycoplasmatota</taxon>
        <taxon>Mycoplasmoidales</taxon>
        <taxon>Metamycoplasmataceae</taxon>
        <taxon>Metamycoplasma</taxon>
    </lineage>
</organism>
<dbReference type="SUPFAM" id="SSF82866">
    <property type="entry name" value="Multidrug efflux transporter AcrB transmembrane domain"/>
    <property type="match status" value="1"/>
</dbReference>
<dbReference type="EMBL" id="VFSS01000004">
    <property type="protein sequence ID" value="TPE57433.1"/>
    <property type="molecule type" value="Genomic_DNA"/>
</dbReference>
<dbReference type="AlphaFoldDB" id="A0A501XAP7"/>
<feature type="transmembrane region" description="Helical" evidence="1">
    <location>
        <begin position="779"/>
        <end position="802"/>
    </location>
</feature>
<dbReference type="Proteomes" id="UP000319776">
    <property type="component" value="Unassembled WGS sequence"/>
</dbReference>
<feature type="transmembrane region" description="Helical" evidence="1">
    <location>
        <begin position="447"/>
        <end position="471"/>
    </location>
</feature>
<dbReference type="NCBIfam" id="NF046001">
    <property type="entry name" value="SecDF_plasm"/>
    <property type="match status" value="1"/>
</dbReference>
<feature type="transmembrane region" description="Helical" evidence="1">
    <location>
        <begin position="722"/>
        <end position="739"/>
    </location>
</feature>
<proteinExistence type="predicted"/>
<evidence type="ECO:0000313" key="2">
    <source>
        <dbReference type="EMBL" id="TPE57433.1"/>
    </source>
</evidence>
<name>A0A501XAP7_9BACT</name>
<feature type="transmembrane region" description="Helical" evidence="1">
    <location>
        <begin position="375"/>
        <end position="395"/>
    </location>
</feature>
<feature type="transmembrane region" description="Helical" evidence="1">
    <location>
        <begin position="670"/>
        <end position="687"/>
    </location>
</feature>
<feature type="transmembrane region" description="Helical" evidence="1">
    <location>
        <begin position="477"/>
        <end position="498"/>
    </location>
</feature>
<keyword evidence="1" id="KW-0812">Transmembrane</keyword>
<evidence type="ECO:0000313" key="3">
    <source>
        <dbReference type="Proteomes" id="UP000319776"/>
    </source>
</evidence>
<protein>
    <submittedName>
        <fullName evidence="2">Peptide transporter</fullName>
    </submittedName>
</protein>
<feature type="transmembrane region" description="Helical" evidence="1">
    <location>
        <begin position="808"/>
        <end position="832"/>
    </location>
</feature>
<reference evidence="2 3" key="1">
    <citation type="submission" date="2019-06" db="EMBL/GenBank/DDBJ databases">
        <title>Mycoplasma falconis type strain whole genome sequence.</title>
        <authorList>
            <person name="Spergser J."/>
        </authorList>
    </citation>
    <scope>NUCLEOTIDE SEQUENCE [LARGE SCALE GENOMIC DNA]</scope>
    <source>
        <strain evidence="2 3">ATCC 51372</strain>
    </source>
</reference>
<dbReference type="OrthoDB" id="9805019at2"/>
<accession>A0A501XAP7</accession>
<feature type="transmembrane region" description="Helical" evidence="1">
    <location>
        <begin position="401"/>
        <end position="418"/>
    </location>
</feature>
<keyword evidence="3" id="KW-1185">Reference proteome</keyword>
<comment type="caution">
    <text evidence="2">The sequence shown here is derived from an EMBL/GenBank/DDBJ whole genome shotgun (WGS) entry which is preliminary data.</text>
</comment>
<gene>
    <name evidence="2" type="ORF">FJO69_01625</name>
</gene>
<keyword evidence="1" id="KW-0472">Membrane</keyword>
<feature type="transmembrane region" description="Helical" evidence="1">
    <location>
        <begin position="536"/>
        <end position="558"/>
    </location>
</feature>
<feature type="transmembrane region" description="Helical" evidence="1">
    <location>
        <begin position="694"/>
        <end position="716"/>
    </location>
</feature>
<sequence>MILTVIFGGLFYLSPKLKQQNTDILKSNIALKININDDDKYKNFNNKDVLSYTKAYLENESEILSSNYTINVNSKETLDISSIKDKTDLDKDRLINSLEKKTYLTVTDKDGNPLFYKGIYIPKYYAADMPESNKKFTLKDFINEGSENFNMSLQANPASLSNKNGLTNRVEIKLDQKGWDQFVKMTNEYYLMYSYSLQQQNQEYDPKDNPANKVYFWINLEEFIQEAKTNYPEEWKASGENPVNFAYINNQSAPKAIYKTDSNGQKNLERVDNPVLKYHQINARKYLISSIVPWGLLSKDKLSSSFTLLNNNKQGLTDKELANAINFAYAPFSLKEEYSYFEKSKKAGNLYLVAISIIFALFAVFLIVRFRVFGLIATILISLFMFVVLSIISAFGITINPIVAFTLLISFFIGFLILNNHLEIFKRETLQGGNANKAIKKSNKNGLISNLDALVGLTIVSLIAIFINVAYINTIGIIMFISIFAMLIFANIIPLLLFRSIVKTESFDDKLKLLVWNSSKLNVLNEKFDLIKKAKYYFIGFALFIIMSLIFIGIYSGAFSSSVNGLYLSSQASQNYELVIGSQNNNLKINLDQALKISQLIKEKNVALSVEPILNNIQEQTYLINVISKNDLTDIFNNSLLSDIQSILNTQDKISFVSYQLSSESIVKDTGFVILLIVLSLIFNFIYMTIRYSLVNAIILVIKNVLVFISIFAWMFITYTQFNYSIFGVFILITMFNVVDDYMLSSQLKGEFSHDLTTKNFIYSKEDLSKMFKLFANQIFVRNLFTFLFAIVFIIANLNLITDLNSTFVLGFSFGLISTAFINQFLITYIWMKLLNRKYQIKEKRIKNKYWKTEKIEEQTFIGINDFSI</sequence>